<reference evidence="6 7" key="1">
    <citation type="journal article" date="2017" name="Genome Biol. Evol.">
        <title>Phytophthora megakarya and P. palmivora, closely related causal agents of cacao black pod rot, underwent increases in genome sizes and gene numbers by different mechanisms.</title>
        <authorList>
            <person name="Ali S.S."/>
            <person name="Shao J."/>
            <person name="Lary D.J."/>
            <person name="Kronmiller B."/>
            <person name="Shen D."/>
            <person name="Strem M.D."/>
            <person name="Amoako-Attah I."/>
            <person name="Akrofi A.Y."/>
            <person name="Begoude B.A."/>
            <person name="Ten Hoopen G.M."/>
            <person name="Coulibaly K."/>
            <person name="Kebe B.I."/>
            <person name="Melnick R.L."/>
            <person name="Guiltinan M.J."/>
            <person name="Tyler B.M."/>
            <person name="Meinhardt L.W."/>
            <person name="Bailey B.A."/>
        </authorList>
    </citation>
    <scope>NUCLEOTIDE SEQUENCE [LARGE SCALE GENOMIC DNA]</scope>
    <source>
        <strain evidence="7">sbr112.9</strain>
    </source>
</reference>
<feature type="domain" description="EF-hand" evidence="5">
    <location>
        <begin position="166"/>
        <end position="201"/>
    </location>
</feature>
<evidence type="ECO:0000256" key="2">
    <source>
        <dbReference type="ARBA" id="ARBA00022737"/>
    </source>
</evidence>
<dbReference type="EMBL" id="NCKW01002362">
    <property type="protein sequence ID" value="POM77743.1"/>
    <property type="molecule type" value="Genomic_DNA"/>
</dbReference>
<dbReference type="OrthoDB" id="8068875at2759"/>
<organism evidence="6 7">
    <name type="scientific">Phytophthora palmivora</name>
    <dbReference type="NCBI Taxonomy" id="4796"/>
    <lineage>
        <taxon>Eukaryota</taxon>
        <taxon>Sar</taxon>
        <taxon>Stramenopiles</taxon>
        <taxon>Oomycota</taxon>
        <taxon>Peronosporomycetes</taxon>
        <taxon>Peronosporales</taxon>
        <taxon>Peronosporaceae</taxon>
        <taxon>Phytophthora</taxon>
    </lineage>
</organism>
<comment type="caution">
    <text evidence="6">The sequence shown here is derived from an EMBL/GenBank/DDBJ whole genome shotgun (WGS) entry which is preliminary data.</text>
</comment>
<dbReference type="InterPro" id="IPR011992">
    <property type="entry name" value="EF-hand-dom_pair"/>
</dbReference>
<dbReference type="Gene3D" id="1.10.238.10">
    <property type="entry name" value="EF-hand"/>
    <property type="match status" value="1"/>
</dbReference>
<keyword evidence="3" id="KW-0106">Calcium</keyword>
<evidence type="ECO:0000313" key="6">
    <source>
        <dbReference type="EMBL" id="POM77743.1"/>
    </source>
</evidence>
<dbReference type="CDD" id="cd00051">
    <property type="entry name" value="EFh"/>
    <property type="match status" value="1"/>
</dbReference>
<feature type="domain" description="EF-hand" evidence="5">
    <location>
        <begin position="121"/>
        <end position="156"/>
    </location>
</feature>
<dbReference type="Proteomes" id="UP000237271">
    <property type="component" value="Unassembled WGS sequence"/>
</dbReference>
<gene>
    <name evidence="6" type="ORF">PHPALM_4825</name>
</gene>
<feature type="region of interest" description="Disordered" evidence="4">
    <location>
        <begin position="1"/>
        <end position="33"/>
    </location>
</feature>
<name>A0A2P4YIY1_9STRA</name>
<dbReference type="InterPro" id="IPR039647">
    <property type="entry name" value="EF_hand_pair_protein_CML-like"/>
</dbReference>
<dbReference type="GO" id="GO:0005509">
    <property type="term" value="F:calcium ion binding"/>
    <property type="evidence" value="ECO:0007669"/>
    <property type="project" value="InterPro"/>
</dbReference>
<accession>A0A2P4YIY1</accession>
<keyword evidence="2" id="KW-0677">Repeat</keyword>
<dbReference type="PANTHER" id="PTHR10891">
    <property type="entry name" value="EF-HAND CALCIUM-BINDING DOMAIN CONTAINING PROTEIN"/>
    <property type="match status" value="1"/>
</dbReference>
<evidence type="ECO:0000256" key="3">
    <source>
        <dbReference type="ARBA" id="ARBA00022837"/>
    </source>
</evidence>
<sequence>MGLFGKKGRVAEGGGGALATTSASPAAVLKGKNGDKSMDLELFGADSDESDDEATIERYTKDGGDEELDEAQAAEAEKRKVAVLNAKLPPEELFKKYDTDGSGNISVSEFLAMLPDLGISISAAKAMRIFRRCDTDGGGEIDLTEFKMAMFAVDPVSGNTFGFSPSTLLGPRDAFELFDEDGTGQIDELEFAVNLLPNDAYARDVFD</sequence>
<dbReference type="InterPro" id="IPR002048">
    <property type="entry name" value="EF_hand_dom"/>
</dbReference>
<feature type="domain" description="EF-hand" evidence="5">
    <location>
        <begin position="85"/>
        <end position="120"/>
    </location>
</feature>
<feature type="compositionally biased region" description="Low complexity" evidence="4">
    <location>
        <begin position="18"/>
        <end position="29"/>
    </location>
</feature>
<dbReference type="PROSITE" id="PS50222">
    <property type="entry name" value="EF_HAND_2"/>
    <property type="match status" value="3"/>
</dbReference>
<protein>
    <submittedName>
        <fullName evidence="6">Regulator of chromosome condensation (RCC1)</fullName>
    </submittedName>
</protein>
<dbReference type="SUPFAM" id="SSF47473">
    <property type="entry name" value="EF-hand"/>
    <property type="match status" value="1"/>
</dbReference>
<dbReference type="AlphaFoldDB" id="A0A2P4YIY1"/>
<evidence type="ECO:0000313" key="7">
    <source>
        <dbReference type="Proteomes" id="UP000237271"/>
    </source>
</evidence>
<keyword evidence="7" id="KW-1185">Reference proteome</keyword>
<proteinExistence type="predicted"/>
<evidence type="ECO:0000256" key="4">
    <source>
        <dbReference type="SAM" id="MobiDB-lite"/>
    </source>
</evidence>
<dbReference type="PROSITE" id="PS00018">
    <property type="entry name" value="EF_HAND_1"/>
    <property type="match status" value="3"/>
</dbReference>
<dbReference type="InterPro" id="IPR018247">
    <property type="entry name" value="EF_Hand_1_Ca_BS"/>
</dbReference>
<evidence type="ECO:0000259" key="5">
    <source>
        <dbReference type="PROSITE" id="PS50222"/>
    </source>
</evidence>
<keyword evidence="1" id="KW-0479">Metal-binding</keyword>
<dbReference type="Pfam" id="PF13499">
    <property type="entry name" value="EF-hand_7"/>
    <property type="match status" value="1"/>
</dbReference>
<evidence type="ECO:0000256" key="1">
    <source>
        <dbReference type="ARBA" id="ARBA00022723"/>
    </source>
</evidence>
<dbReference type="SMART" id="SM00054">
    <property type="entry name" value="EFh"/>
    <property type="match status" value="3"/>
</dbReference>